<evidence type="ECO:0000256" key="7">
    <source>
        <dbReference type="ARBA" id="ARBA00023034"/>
    </source>
</evidence>
<dbReference type="EMBL" id="CM000649">
    <property type="protein sequence ID" value="EED88941.1"/>
    <property type="molecule type" value="Genomic_DNA"/>
</dbReference>
<dbReference type="PANTHER" id="PTHR12952:SF0">
    <property type="entry name" value="PROTEIN SYS1 HOMOLOG"/>
    <property type="match status" value="1"/>
</dbReference>
<dbReference type="GeneID" id="7451237"/>
<reference evidence="10 11" key="2">
    <citation type="journal article" date="2008" name="Nature">
        <title>The Phaeodactylum genome reveals the evolutionary history of diatom genomes.</title>
        <authorList>
            <person name="Bowler C."/>
            <person name="Allen A.E."/>
            <person name="Badger J.H."/>
            <person name="Grimwood J."/>
            <person name="Jabbari K."/>
            <person name="Kuo A."/>
            <person name="Maheswari U."/>
            <person name="Martens C."/>
            <person name="Maumus F."/>
            <person name="Otillar R.P."/>
            <person name="Rayko E."/>
            <person name="Salamov A."/>
            <person name="Vandepoele K."/>
            <person name="Beszteri B."/>
            <person name="Gruber A."/>
            <person name="Heijde M."/>
            <person name="Katinka M."/>
            <person name="Mock T."/>
            <person name="Valentin K."/>
            <person name="Verret F."/>
            <person name="Berges J.A."/>
            <person name="Brownlee C."/>
            <person name="Cadoret J.P."/>
            <person name="Chiovitti A."/>
            <person name="Choi C.J."/>
            <person name="Coesel S."/>
            <person name="De Martino A."/>
            <person name="Detter J.C."/>
            <person name="Durkin C."/>
            <person name="Falciatore A."/>
            <person name="Fournet J."/>
            <person name="Haruta M."/>
            <person name="Huysman M.J."/>
            <person name="Jenkins B.D."/>
            <person name="Jiroutova K."/>
            <person name="Jorgensen R.E."/>
            <person name="Joubert Y."/>
            <person name="Kaplan A."/>
            <person name="Kroger N."/>
            <person name="Kroth P.G."/>
            <person name="La Roche J."/>
            <person name="Lindquist E."/>
            <person name="Lommer M."/>
            <person name="Martin-Jezequel V."/>
            <person name="Lopez P.J."/>
            <person name="Lucas S."/>
            <person name="Mangogna M."/>
            <person name="McGinnis K."/>
            <person name="Medlin L.K."/>
            <person name="Montsant A."/>
            <person name="Oudot-Le Secq M.P."/>
            <person name="Napoli C."/>
            <person name="Obornik M."/>
            <person name="Parker M.S."/>
            <person name="Petit J.L."/>
            <person name="Porcel B.M."/>
            <person name="Poulsen N."/>
            <person name="Robison M."/>
            <person name="Rychlewski L."/>
            <person name="Rynearson T.A."/>
            <person name="Schmutz J."/>
            <person name="Shapiro H."/>
            <person name="Siaut M."/>
            <person name="Stanley M."/>
            <person name="Sussman M.R."/>
            <person name="Taylor A.R."/>
            <person name="Vardi A."/>
            <person name="von Dassow P."/>
            <person name="Vyverman W."/>
            <person name="Willis A."/>
            <person name="Wyrwicz L.S."/>
            <person name="Rokhsar D.S."/>
            <person name="Weissenbach J."/>
            <person name="Armbrust E.V."/>
            <person name="Green B.R."/>
            <person name="Van de Peer Y."/>
            <person name="Grigoriev I.V."/>
        </authorList>
    </citation>
    <scope>NUCLEOTIDE SEQUENCE [LARGE SCALE GENOMIC DNA]</scope>
    <source>
        <strain evidence="10 11">CCMP1335</strain>
    </source>
</reference>
<keyword evidence="4 9" id="KW-0812">Transmembrane</keyword>
<dbReference type="Proteomes" id="UP000001449">
    <property type="component" value="Chromosome 14"/>
</dbReference>
<keyword evidence="5" id="KW-0653">Protein transport</keyword>
<gene>
    <name evidence="10" type="ORF">THAPSDRAFT_37441</name>
</gene>
<dbReference type="KEGG" id="tps:THAPSDRAFT_37441"/>
<accession>B8CCF1</accession>
<dbReference type="GO" id="GO:0005802">
    <property type="term" value="C:trans-Golgi network"/>
    <property type="evidence" value="ECO:0000318"/>
    <property type="project" value="GO_Central"/>
</dbReference>
<comment type="subcellular location">
    <subcellularLocation>
        <location evidence="1">Golgi apparatus membrane</location>
        <topology evidence="1">Multi-pass membrane protein</topology>
    </subcellularLocation>
</comment>
<dbReference type="FunCoup" id="B8CCF1">
    <property type="interactions" value="159"/>
</dbReference>
<evidence type="ECO:0000256" key="9">
    <source>
        <dbReference type="SAM" id="Phobius"/>
    </source>
</evidence>
<evidence type="ECO:0000256" key="2">
    <source>
        <dbReference type="ARBA" id="ARBA00008160"/>
    </source>
</evidence>
<keyword evidence="3" id="KW-0813">Transport</keyword>
<comment type="similarity">
    <text evidence="2">Belongs to the SYS1 family.</text>
</comment>
<evidence type="ECO:0000256" key="4">
    <source>
        <dbReference type="ARBA" id="ARBA00022692"/>
    </source>
</evidence>
<keyword evidence="7" id="KW-0333">Golgi apparatus</keyword>
<keyword evidence="8 9" id="KW-0472">Membrane</keyword>
<sequence>AQFNPRLILSQIVALQSFHYLVLGFILQVNHVLFATSVTVDRIFTAKYLDLWTALGWVDNAAVLVSSLVGSVLLVFIVEKSKKCLDFCVTLFLIHVIICSIYDGVPSTWDWWIVHILGMIAMVVLGEYLCSKRELSDIPLLVL</sequence>
<evidence type="ECO:0000256" key="6">
    <source>
        <dbReference type="ARBA" id="ARBA00022989"/>
    </source>
</evidence>
<organism evidence="10 11">
    <name type="scientific">Thalassiosira pseudonana</name>
    <name type="common">Marine diatom</name>
    <name type="synonym">Cyclotella nana</name>
    <dbReference type="NCBI Taxonomy" id="35128"/>
    <lineage>
        <taxon>Eukaryota</taxon>
        <taxon>Sar</taxon>
        <taxon>Stramenopiles</taxon>
        <taxon>Ochrophyta</taxon>
        <taxon>Bacillariophyta</taxon>
        <taxon>Coscinodiscophyceae</taxon>
        <taxon>Thalassiosirophycidae</taxon>
        <taxon>Thalassiosirales</taxon>
        <taxon>Thalassiosiraceae</taxon>
        <taxon>Thalassiosira</taxon>
    </lineage>
</organism>
<protein>
    <recommendedName>
        <fullName evidence="12">Protein SYS1 homolog</fullName>
    </recommendedName>
</protein>
<evidence type="ECO:0000313" key="10">
    <source>
        <dbReference type="EMBL" id="EED88941.1"/>
    </source>
</evidence>
<evidence type="ECO:0000256" key="8">
    <source>
        <dbReference type="ARBA" id="ARBA00023136"/>
    </source>
</evidence>
<feature type="transmembrane region" description="Helical" evidence="9">
    <location>
        <begin position="84"/>
        <end position="105"/>
    </location>
</feature>
<dbReference type="AlphaFoldDB" id="B8CCF1"/>
<feature type="transmembrane region" description="Helical" evidence="9">
    <location>
        <begin position="111"/>
        <end position="130"/>
    </location>
</feature>
<evidence type="ECO:0000256" key="3">
    <source>
        <dbReference type="ARBA" id="ARBA00022448"/>
    </source>
</evidence>
<dbReference type="GO" id="GO:0043001">
    <property type="term" value="P:Golgi to plasma membrane protein transport"/>
    <property type="evidence" value="ECO:0000318"/>
    <property type="project" value="GO_Central"/>
</dbReference>
<dbReference type="GO" id="GO:0005829">
    <property type="term" value="C:cytosol"/>
    <property type="evidence" value="ECO:0007669"/>
    <property type="project" value="GOC"/>
</dbReference>
<dbReference type="GO" id="GO:0034067">
    <property type="term" value="P:protein localization to Golgi apparatus"/>
    <property type="evidence" value="ECO:0000318"/>
    <property type="project" value="GO_Central"/>
</dbReference>
<dbReference type="InParanoid" id="B8CCF1"/>
<evidence type="ECO:0000256" key="1">
    <source>
        <dbReference type="ARBA" id="ARBA00004653"/>
    </source>
</evidence>
<dbReference type="RefSeq" id="XP_002293932.1">
    <property type="nucleotide sequence ID" value="XM_002293896.1"/>
</dbReference>
<dbReference type="HOGENOM" id="CLU_081382_2_0_1"/>
<feature type="transmembrane region" description="Helical" evidence="9">
    <location>
        <begin position="54"/>
        <end position="77"/>
    </location>
</feature>
<dbReference type="PaxDb" id="35128-Thaps37441"/>
<dbReference type="eggNOG" id="KOG4697">
    <property type="taxonomic scope" value="Eukaryota"/>
</dbReference>
<proteinExistence type="inferred from homology"/>
<dbReference type="GO" id="GO:0000139">
    <property type="term" value="C:Golgi membrane"/>
    <property type="evidence" value="ECO:0000318"/>
    <property type="project" value="GO_Central"/>
</dbReference>
<dbReference type="OMA" id="EYEMVGM"/>
<evidence type="ECO:0008006" key="12">
    <source>
        <dbReference type="Google" id="ProtNLM"/>
    </source>
</evidence>
<evidence type="ECO:0000313" key="11">
    <source>
        <dbReference type="Proteomes" id="UP000001449"/>
    </source>
</evidence>
<dbReference type="Pfam" id="PF09801">
    <property type="entry name" value="SYS1"/>
    <property type="match status" value="1"/>
</dbReference>
<feature type="non-terminal residue" evidence="10">
    <location>
        <position position="143"/>
    </location>
</feature>
<dbReference type="PANTHER" id="PTHR12952">
    <property type="entry name" value="SYS1"/>
    <property type="match status" value="1"/>
</dbReference>
<keyword evidence="11" id="KW-1185">Reference proteome</keyword>
<dbReference type="InterPro" id="IPR019185">
    <property type="entry name" value="Integral_membrane_SYS1-rel"/>
</dbReference>
<dbReference type="GO" id="GO:0006895">
    <property type="term" value="P:Golgi to endosome transport"/>
    <property type="evidence" value="ECO:0000318"/>
    <property type="project" value="GO_Central"/>
</dbReference>
<dbReference type="STRING" id="35128.B8CCF1"/>
<reference evidence="10 11" key="1">
    <citation type="journal article" date="2004" name="Science">
        <title>The genome of the diatom Thalassiosira pseudonana: ecology, evolution, and metabolism.</title>
        <authorList>
            <person name="Armbrust E.V."/>
            <person name="Berges J.A."/>
            <person name="Bowler C."/>
            <person name="Green B.R."/>
            <person name="Martinez D."/>
            <person name="Putnam N.H."/>
            <person name="Zhou S."/>
            <person name="Allen A.E."/>
            <person name="Apt K.E."/>
            <person name="Bechner M."/>
            <person name="Brzezinski M.A."/>
            <person name="Chaal B.K."/>
            <person name="Chiovitti A."/>
            <person name="Davis A.K."/>
            <person name="Demarest M.S."/>
            <person name="Detter J.C."/>
            <person name="Glavina T."/>
            <person name="Goodstein D."/>
            <person name="Hadi M.Z."/>
            <person name="Hellsten U."/>
            <person name="Hildebrand M."/>
            <person name="Jenkins B.D."/>
            <person name="Jurka J."/>
            <person name="Kapitonov V.V."/>
            <person name="Kroger N."/>
            <person name="Lau W.W."/>
            <person name="Lane T.W."/>
            <person name="Larimer F.W."/>
            <person name="Lippmeier J.C."/>
            <person name="Lucas S."/>
            <person name="Medina M."/>
            <person name="Montsant A."/>
            <person name="Obornik M."/>
            <person name="Parker M.S."/>
            <person name="Palenik B."/>
            <person name="Pazour G.J."/>
            <person name="Richardson P.M."/>
            <person name="Rynearson T.A."/>
            <person name="Saito M.A."/>
            <person name="Schwartz D.C."/>
            <person name="Thamatrakoln K."/>
            <person name="Valentin K."/>
            <person name="Vardi A."/>
            <person name="Wilkerson F.P."/>
            <person name="Rokhsar D.S."/>
        </authorList>
    </citation>
    <scope>NUCLEOTIDE SEQUENCE [LARGE SCALE GENOMIC DNA]</scope>
    <source>
        <strain evidence="10 11">CCMP1335</strain>
    </source>
</reference>
<evidence type="ECO:0000256" key="5">
    <source>
        <dbReference type="ARBA" id="ARBA00022927"/>
    </source>
</evidence>
<keyword evidence="6 9" id="KW-1133">Transmembrane helix</keyword>
<feature type="transmembrane region" description="Helical" evidence="9">
    <location>
        <begin position="12"/>
        <end position="34"/>
    </location>
</feature>
<name>B8CCF1_THAPS</name>